<proteinExistence type="predicted"/>
<accession>A0ABY6AE99</accession>
<dbReference type="Gene3D" id="1.10.3540.10">
    <property type="entry name" value="uncharacterized protein from magnetospirillum magneticum domain"/>
    <property type="match status" value="1"/>
</dbReference>
<sequence length="259" mass="29733">MTSQTALQQFGFKYGRNGAHASRTMMLSEITELFAVLPASASPAQYQQEIVQFNVLHKPTEKSRQLTWRHLCDLYGMDSSIPLFRVFRQLWDSDPEARLLLACQIGLTRDPLLRISKEKILALEPGQVLPRVEMEELFKERCHDRYSDATLRSIAQNVNGTWTSAGYLQGRVKKVRSQPNVRPVNVAFALFLGYLQGATGNRLFTSEWARMLECTPDRLQDLARIASQIGLINFKHSSDVMEVTFPNFLTREEEVWRHE</sequence>
<gene>
    <name evidence="1" type="ORF">HUF19_16655</name>
</gene>
<evidence type="ECO:0000313" key="1">
    <source>
        <dbReference type="EMBL" id="UXD88970.1"/>
    </source>
</evidence>
<dbReference type="EMBL" id="CP054475">
    <property type="protein sequence ID" value="UXD88970.1"/>
    <property type="molecule type" value="Genomic_DNA"/>
</dbReference>
<dbReference type="Proteomes" id="UP001065322">
    <property type="component" value="Chromosome"/>
</dbReference>
<keyword evidence="2" id="KW-1185">Reference proteome</keyword>
<dbReference type="InterPro" id="IPR023137">
    <property type="entry name" value="BrxA_sf"/>
</dbReference>
<organism evidence="1 2">
    <name type="scientific">Thalassolituus hydrocarboniclasticus</name>
    <dbReference type="NCBI Taxonomy" id="2742796"/>
    <lineage>
        <taxon>Bacteria</taxon>
        <taxon>Pseudomonadati</taxon>
        <taxon>Pseudomonadota</taxon>
        <taxon>Gammaproteobacteria</taxon>
        <taxon>Oceanospirillales</taxon>
        <taxon>Oceanospirillaceae</taxon>
        <taxon>Thalassolituus</taxon>
    </lineage>
</organism>
<name>A0ABY6AE99_9GAMM</name>
<dbReference type="RefSeq" id="WP_260997653.1">
    <property type="nucleotide sequence ID" value="NZ_CP054475.1"/>
</dbReference>
<evidence type="ECO:0000313" key="2">
    <source>
        <dbReference type="Proteomes" id="UP001065322"/>
    </source>
</evidence>
<protein>
    <submittedName>
        <fullName evidence="1">Uncharacterized protein</fullName>
    </submittedName>
</protein>
<reference evidence="2" key="1">
    <citation type="submission" date="2020-06" db="EMBL/GenBank/DDBJ databases">
        <title>Thalassolituus marinus alknpb1M-1, a hydrocarbon-degrading bacterium isolated from the deep-sea overlying water using an in-situ strategy from the South China Sea basin.</title>
        <authorList>
            <person name="Dong C."/>
            <person name="Chen Y."/>
            <person name="Shao Z."/>
        </authorList>
    </citation>
    <scope>NUCLEOTIDE SEQUENCE [LARGE SCALE GENOMIC DNA]</scope>
    <source>
        <strain evidence="2">alknpb1M-1</strain>
    </source>
</reference>